<keyword evidence="2" id="KW-1185">Reference proteome</keyword>
<gene>
    <name evidence="1" type="ORF">THAOC_20131</name>
</gene>
<evidence type="ECO:0000313" key="2">
    <source>
        <dbReference type="Proteomes" id="UP000266841"/>
    </source>
</evidence>
<organism evidence="1 2">
    <name type="scientific">Thalassiosira oceanica</name>
    <name type="common">Marine diatom</name>
    <dbReference type="NCBI Taxonomy" id="159749"/>
    <lineage>
        <taxon>Eukaryota</taxon>
        <taxon>Sar</taxon>
        <taxon>Stramenopiles</taxon>
        <taxon>Ochrophyta</taxon>
        <taxon>Bacillariophyta</taxon>
        <taxon>Coscinodiscophyceae</taxon>
        <taxon>Thalassiosirophycidae</taxon>
        <taxon>Thalassiosirales</taxon>
        <taxon>Thalassiosiraceae</taxon>
        <taxon>Thalassiosira</taxon>
    </lineage>
</organism>
<proteinExistence type="predicted"/>
<dbReference type="AlphaFoldDB" id="K0S455"/>
<dbReference type="EMBL" id="AGNL01022623">
    <property type="protein sequence ID" value="EJK59614.1"/>
    <property type="molecule type" value="Genomic_DNA"/>
</dbReference>
<feature type="non-terminal residue" evidence="1">
    <location>
        <position position="149"/>
    </location>
</feature>
<comment type="caution">
    <text evidence="1">The sequence shown here is derived from an EMBL/GenBank/DDBJ whole genome shotgun (WGS) entry which is preliminary data.</text>
</comment>
<protein>
    <submittedName>
        <fullName evidence="1">Uncharacterized protein</fullName>
    </submittedName>
</protein>
<sequence length="149" mass="17113">MRQESQQTQTLISYRIKHDISNDTRSHRQGDLLTKLEFAVEVDVELQRLYQSISCSAPATAMERFEISQSESARSRLGWTAVWDSIFVRRSPRLRSQTRRPRVYPGILESSKETDSSRACRVLIRVDRVEADRVEADEADQVVGGEDGR</sequence>
<reference evidence="1 2" key="1">
    <citation type="journal article" date="2012" name="Genome Biol.">
        <title>Genome and low-iron response of an oceanic diatom adapted to chronic iron limitation.</title>
        <authorList>
            <person name="Lommer M."/>
            <person name="Specht M."/>
            <person name="Roy A.S."/>
            <person name="Kraemer L."/>
            <person name="Andreson R."/>
            <person name="Gutowska M.A."/>
            <person name="Wolf J."/>
            <person name="Bergner S.V."/>
            <person name="Schilhabel M.B."/>
            <person name="Klostermeier U.C."/>
            <person name="Beiko R.G."/>
            <person name="Rosenstiel P."/>
            <person name="Hippler M."/>
            <person name="Laroche J."/>
        </authorList>
    </citation>
    <scope>NUCLEOTIDE SEQUENCE [LARGE SCALE GENOMIC DNA]</scope>
    <source>
        <strain evidence="1 2">CCMP1005</strain>
    </source>
</reference>
<dbReference type="Proteomes" id="UP000266841">
    <property type="component" value="Unassembled WGS sequence"/>
</dbReference>
<accession>K0S455</accession>
<name>K0S455_THAOC</name>
<evidence type="ECO:0000313" key="1">
    <source>
        <dbReference type="EMBL" id="EJK59614.1"/>
    </source>
</evidence>